<dbReference type="InterPro" id="IPR023395">
    <property type="entry name" value="MCP_dom_sf"/>
</dbReference>
<comment type="similarity">
    <text evidence="2">Belongs to the mitochondrial carrier (TC 2.A.29) family.</text>
</comment>
<keyword evidence="10" id="KW-1185">Reference proteome</keyword>
<proteinExistence type="inferred from homology"/>
<organism evidence="9 10">
    <name type="scientific">Furculomyces boomerangus</name>
    <dbReference type="NCBI Taxonomy" id="61424"/>
    <lineage>
        <taxon>Eukaryota</taxon>
        <taxon>Fungi</taxon>
        <taxon>Fungi incertae sedis</taxon>
        <taxon>Zoopagomycota</taxon>
        <taxon>Kickxellomycotina</taxon>
        <taxon>Harpellomycetes</taxon>
        <taxon>Harpellales</taxon>
        <taxon>Harpellaceae</taxon>
        <taxon>Furculomyces</taxon>
    </lineage>
</organism>
<feature type="compositionally biased region" description="Polar residues" evidence="8">
    <location>
        <begin position="474"/>
        <end position="495"/>
    </location>
</feature>
<sequence>MSNSDDNSSFDGFEPTNNNNSDSPSTFDSQISNPLDFFKNENSSNVDALQFTGVAPAIGSYRIQQSDLNNQALNLEYGSSNPADATKSLLTFAGIRLGISLLTNPLIMAQTLLQVQYVPNELQTHKTPSHIENYQDDELEIAEIQRAIHSGVGGQFRQQIGRGKINNNGYAVSGGDSENKHKSILPYQLDSVYRNKLSMVNAIFNLPTEGVFGLFKGSFTRWTYDMLHLFLQPTVEGLLNEITGAYNTSAMSSYSDSGTPNILILLASHLVVGYLLTPIEVARTRLEVQSLSPIHRKYNGLWDTIKKINNEEGGILNGIYLNPLHMIPSLVQHSVTPFFTKMGSFIFNGILDLDPYEDPFRLGLASLFWRVSQLLVTLPIDTVRKRLMCQPNYKHINANLNVSKQPQFKDFRTVVRTSQVRYTGMVNCAWRIITEEGGRVSTTQNNDVYNNSKTSGVSPYSNTSSQDRARKRSNGNSSPQQQYDNRTDTYSGNTVNNHPVVGTIGFWGLRGLYPGLLSSVGLNVAIFGLGLLAVDDDESAY</sequence>
<feature type="compositionally biased region" description="Polar residues" evidence="8">
    <location>
        <begin position="441"/>
        <end position="466"/>
    </location>
</feature>
<dbReference type="AlphaFoldDB" id="A0A2T9Y7R3"/>
<dbReference type="STRING" id="61424.A0A2T9Y7R3"/>
<comment type="caution">
    <text evidence="9">The sequence shown here is derived from an EMBL/GenBank/DDBJ whole genome shotgun (WGS) entry which is preliminary data.</text>
</comment>
<dbReference type="GO" id="GO:0055085">
    <property type="term" value="P:transmembrane transport"/>
    <property type="evidence" value="ECO:0007669"/>
    <property type="project" value="InterPro"/>
</dbReference>
<keyword evidence="7" id="KW-0472">Membrane</keyword>
<evidence type="ECO:0000313" key="9">
    <source>
        <dbReference type="EMBL" id="PVU88376.1"/>
    </source>
</evidence>
<keyword evidence="3" id="KW-0813">Transport</keyword>
<evidence type="ECO:0000256" key="2">
    <source>
        <dbReference type="ARBA" id="ARBA00006375"/>
    </source>
</evidence>
<evidence type="ECO:0000256" key="6">
    <source>
        <dbReference type="ARBA" id="ARBA00022989"/>
    </source>
</evidence>
<evidence type="ECO:0000256" key="3">
    <source>
        <dbReference type="ARBA" id="ARBA00022448"/>
    </source>
</evidence>
<evidence type="ECO:0000313" key="10">
    <source>
        <dbReference type="Proteomes" id="UP000245699"/>
    </source>
</evidence>
<dbReference type="InterPro" id="IPR044712">
    <property type="entry name" value="SLC25A32-like"/>
</dbReference>
<gene>
    <name evidence="9" type="ORF">BB559_005595</name>
</gene>
<evidence type="ECO:0000256" key="5">
    <source>
        <dbReference type="ARBA" id="ARBA00022737"/>
    </source>
</evidence>
<feature type="region of interest" description="Disordered" evidence="8">
    <location>
        <begin position="1"/>
        <end position="34"/>
    </location>
</feature>
<keyword evidence="6" id="KW-1133">Transmembrane helix</keyword>
<evidence type="ECO:0000256" key="4">
    <source>
        <dbReference type="ARBA" id="ARBA00022692"/>
    </source>
</evidence>
<evidence type="ECO:0000256" key="8">
    <source>
        <dbReference type="SAM" id="MobiDB-lite"/>
    </source>
</evidence>
<evidence type="ECO:0000256" key="7">
    <source>
        <dbReference type="ARBA" id="ARBA00023136"/>
    </source>
</evidence>
<dbReference type="OrthoDB" id="77989at2759"/>
<dbReference type="Gene3D" id="1.50.40.10">
    <property type="entry name" value="Mitochondrial carrier domain"/>
    <property type="match status" value="1"/>
</dbReference>
<name>A0A2T9Y7R3_9FUNG</name>
<dbReference type="Proteomes" id="UP000245699">
    <property type="component" value="Unassembled WGS sequence"/>
</dbReference>
<dbReference type="GO" id="GO:0016020">
    <property type="term" value="C:membrane"/>
    <property type="evidence" value="ECO:0007669"/>
    <property type="project" value="UniProtKB-SubCell"/>
</dbReference>
<evidence type="ECO:0008006" key="11">
    <source>
        <dbReference type="Google" id="ProtNLM"/>
    </source>
</evidence>
<dbReference type="GO" id="GO:0006862">
    <property type="term" value="P:nucleotide transport"/>
    <property type="evidence" value="ECO:0007669"/>
    <property type="project" value="InterPro"/>
</dbReference>
<dbReference type="SUPFAM" id="SSF103506">
    <property type="entry name" value="Mitochondrial carrier"/>
    <property type="match status" value="1"/>
</dbReference>
<reference evidence="9 10" key="1">
    <citation type="journal article" date="2018" name="MBio">
        <title>Comparative Genomics Reveals the Core Gene Toolbox for the Fungus-Insect Symbiosis.</title>
        <authorList>
            <person name="Wang Y."/>
            <person name="Stata M."/>
            <person name="Wang W."/>
            <person name="Stajich J.E."/>
            <person name="White M.M."/>
            <person name="Moncalvo J.M."/>
        </authorList>
    </citation>
    <scope>NUCLEOTIDE SEQUENCE [LARGE SCALE GENOMIC DNA]</scope>
    <source>
        <strain evidence="9 10">AUS-77-4</strain>
    </source>
</reference>
<dbReference type="EMBL" id="MBFT01000632">
    <property type="protein sequence ID" value="PVU88376.1"/>
    <property type="molecule type" value="Genomic_DNA"/>
</dbReference>
<accession>A0A2T9Y7R3</accession>
<feature type="region of interest" description="Disordered" evidence="8">
    <location>
        <begin position="441"/>
        <end position="495"/>
    </location>
</feature>
<evidence type="ECO:0000256" key="1">
    <source>
        <dbReference type="ARBA" id="ARBA00004370"/>
    </source>
</evidence>
<comment type="subcellular location">
    <subcellularLocation>
        <location evidence="1">Membrane</location>
    </subcellularLocation>
</comment>
<keyword evidence="5" id="KW-0677">Repeat</keyword>
<dbReference type="PANTHER" id="PTHR45683">
    <property type="entry name" value="MITOCHONDRIAL NICOTINAMIDE ADENINE DINUCLEOTIDE TRANSPORTER 1-RELATED-RELATED"/>
    <property type="match status" value="1"/>
</dbReference>
<keyword evidence="4" id="KW-0812">Transmembrane</keyword>
<feature type="compositionally biased region" description="Low complexity" evidence="8">
    <location>
        <begin position="1"/>
        <end position="29"/>
    </location>
</feature>
<protein>
    <recommendedName>
        <fullName evidence="11">Mitochondrial carrier</fullName>
    </recommendedName>
</protein>